<keyword evidence="14" id="KW-1185">Reference proteome</keyword>
<evidence type="ECO:0000313" key="13">
    <source>
        <dbReference type="EMBL" id="SFN02074.1"/>
    </source>
</evidence>
<evidence type="ECO:0000256" key="11">
    <source>
        <dbReference type="HAMAP-Rule" id="MF_00255"/>
    </source>
</evidence>
<evidence type="ECO:0000256" key="10">
    <source>
        <dbReference type="ARBA" id="ARBA00047937"/>
    </source>
</evidence>
<protein>
    <recommendedName>
        <fullName evidence="11">Glycine--tRNA ligase beta subunit</fullName>
        <ecNumber evidence="11">6.1.1.14</ecNumber>
    </recommendedName>
    <alternativeName>
        <fullName evidence="11">Glycyl-tRNA synthetase beta subunit</fullName>
        <shortName evidence="11">GlyRS</shortName>
    </alternativeName>
</protein>
<dbReference type="Pfam" id="PF05746">
    <property type="entry name" value="DALR_1"/>
    <property type="match status" value="1"/>
</dbReference>
<dbReference type="SUPFAM" id="SSF109604">
    <property type="entry name" value="HD-domain/PDEase-like"/>
    <property type="match status" value="1"/>
</dbReference>
<comment type="subcellular location">
    <subcellularLocation>
        <location evidence="1 11">Cytoplasm</location>
    </subcellularLocation>
</comment>
<keyword evidence="4 11" id="KW-0963">Cytoplasm</keyword>
<evidence type="ECO:0000256" key="5">
    <source>
        <dbReference type="ARBA" id="ARBA00022598"/>
    </source>
</evidence>
<evidence type="ECO:0000313" key="14">
    <source>
        <dbReference type="Proteomes" id="UP000198575"/>
    </source>
</evidence>
<dbReference type="PRINTS" id="PR01045">
    <property type="entry name" value="TRNASYNTHGB"/>
</dbReference>
<dbReference type="AlphaFoldDB" id="A0A1I4VLE1"/>
<dbReference type="EMBL" id="FOVF01000002">
    <property type="protein sequence ID" value="SFN02074.1"/>
    <property type="molecule type" value="Genomic_DNA"/>
</dbReference>
<feature type="domain" description="DALR anticodon binding" evidence="12">
    <location>
        <begin position="612"/>
        <end position="714"/>
    </location>
</feature>
<dbReference type="GO" id="GO:0005829">
    <property type="term" value="C:cytosol"/>
    <property type="evidence" value="ECO:0007669"/>
    <property type="project" value="TreeGrafter"/>
</dbReference>
<dbReference type="PROSITE" id="PS50861">
    <property type="entry name" value="AA_TRNA_LIGASE_II_GLYAB"/>
    <property type="match status" value="1"/>
</dbReference>
<dbReference type="Proteomes" id="UP000198575">
    <property type="component" value="Unassembled WGS sequence"/>
</dbReference>
<sequence length="722" mass="77743">MNPATRRAPLLIEIGTEELPPKALDSLAAAFASGVAEGLARNGVAFDADSVRSYCSPRRLAVLIANVSSEQPDQAIERRGPAISAGLDADGNPTRALSGFAASCGVEVAALERLETDKGAWFVHRAVQRGQPTAALLPAIVEQALKALPIPKPMRWGDHAYTFARPVHWLVMLHGADVIAASLFGLNSGRQSRGHRFHHAGPVHVADADSWLVALRNARVLADPAERRQRIVDEVARVAAETGGTPRLSADLLDEIANLTEWPVAIACAFDREFLEVPQEALVMTMESNQKFVPVFDAAGRLSEHFIGIANIDSKDPAEIRKGYERVIRPRFADAKFFYDEDRKQGLASFQDSLKSVTYQQSLGSVWDKSVRVAELARIIANRVGADAALATRAAALSKCDLMSRMVGEFPELQGIMGRYYAGQGEPPESAEVAEALDEFYRPRQAGDAIASTPIGRVLAVAERLDTLTGIFAVGMKPSGNKDPFALRRAALGLARTLIEAGLDLDLKAHLAEALAALPETALAAGLGKAKDGQPHKLDAGQRRAELAAELYEFIVDRLRGYYAERGIAGEVFEAVRALSPGSLLDFDRRLHAVVQFSTLPEAQSLAAANKRIGNILRQAGDSGHGALDPSLLESDAERELVHAVEQAEASGAPLIAAGDYVGLLGTLAALRDPVDHYFENVMVMADDERVRRNRLSLLARIRSMFLRVADVSMLPVSGAAS</sequence>
<evidence type="ECO:0000256" key="4">
    <source>
        <dbReference type="ARBA" id="ARBA00022490"/>
    </source>
</evidence>
<keyword evidence="6 11" id="KW-0547">Nucleotide-binding</keyword>
<dbReference type="PANTHER" id="PTHR30075:SF2">
    <property type="entry name" value="GLYCINE--TRNA LIGASE, CHLOROPLASTIC_MITOCHONDRIAL 2"/>
    <property type="match status" value="1"/>
</dbReference>
<dbReference type="GO" id="GO:0005524">
    <property type="term" value="F:ATP binding"/>
    <property type="evidence" value="ECO:0007669"/>
    <property type="project" value="UniProtKB-UniRule"/>
</dbReference>
<dbReference type="RefSeq" id="WP_092404505.1">
    <property type="nucleotide sequence ID" value="NZ_FOVF01000002.1"/>
</dbReference>
<evidence type="ECO:0000256" key="8">
    <source>
        <dbReference type="ARBA" id="ARBA00022917"/>
    </source>
</evidence>
<dbReference type="HAMAP" id="MF_00255">
    <property type="entry name" value="Gly_tRNA_synth_beta"/>
    <property type="match status" value="1"/>
</dbReference>
<dbReference type="InterPro" id="IPR006194">
    <property type="entry name" value="Gly-tRNA-synth_heterodimer"/>
</dbReference>
<dbReference type="PANTHER" id="PTHR30075">
    <property type="entry name" value="GLYCYL-TRNA SYNTHETASE"/>
    <property type="match status" value="1"/>
</dbReference>
<keyword evidence="5 11" id="KW-0436">Ligase</keyword>
<dbReference type="SMART" id="SM00836">
    <property type="entry name" value="DALR_1"/>
    <property type="match status" value="1"/>
</dbReference>
<dbReference type="InterPro" id="IPR008909">
    <property type="entry name" value="DALR_anticod-bd"/>
</dbReference>
<dbReference type="InterPro" id="IPR015944">
    <property type="entry name" value="Gly-tRNA-synth_bsu"/>
</dbReference>
<dbReference type="EC" id="6.1.1.14" evidence="11"/>
<keyword evidence="8 11" id="KW-0648">Protein biosynthesis</keyword>
<gene>
    <name evidence="11" type="primary">glyS</name>
    <name evidence="13" type="ORF">SAMN05216289_102211</name>
</gene>
<reference evidence="13 14" key="1">
    <citation type="submission" date="2016-10" db="EMBL/GenBank/DDBJ databases">
        <authorList>
            <person name="de Groot N.N."/>
        </authorList>
    </citation>
    <scope>NUCLEOTIDE SEQUENCE [LARGE SCALE GENOMIC DNA]</scope>
    <source>
        <strain evidence="13 14">CGMCC 1.7659</strain>
    </source>
</reference>
<evidence type="ECO:0000256" key="3">
    <source>
        <dbReference type="ARBA" id="ARBA00011209"/>
    </source>
</evidence>
<evidence type="ECO:0000256" key="1">
    <source>
        <dbReference type="ARBA" id="ARBA00004496"/>
    </source>
</evidence>
<evidence type="ECO:0000256" key="7">
    <source>
        <dbReference type="ARBA" id="ARBA00022840"/>
    </source>
</evidence>
<dbReference type="GO" id="GO:0004814">
    <property type="term" value="F:arginine-tRNA ligase activity"/>
    <property type="evidence" value="ECO:0007669"/>
    <property type="project" value="InterPro"/>
</dbReference>
<dbReference type="NCBIfam" id="TIGR00211">
    <property type="entry name" value="glyS"/>
    <property type="match status" value="1"/>
</dbReference>
<dbReference type="OrthoDB" id="9775440at2"/>
<evidence type="ECO:0000259" key="12">
    <source>
        <dbReference type="SMART" id="SM00836"/>
    </source>
</evidence>
<evidence type="ECO:0000256" key="2">
    <source>
        <dbReference type="ARBA" id="ARBA00008226"/>
    </source>
</evidence>
<dbReference type="Pfam" id="PF02092">
    <property type="entry name" value="tRNA_synt_2f"/>
    <property type="match status" value="1"/>
</dbReference>
<dbReference type="GO" id="GO:0006420">
    <property type="term" value="P:arginyl-tRNA aminoacylation"/>
    <property type="evidence" value="ECO:0007669"/>
    <property type="project" value="InterPro"/>
</dbReference>
<name>A0A1I4VLE1_9GAMM</name>
<dbReference type="GO" id="GO:0006426">
    <property type="term" value="P:glycyl-tRNA aminoacylation"/>
    <property type="evidence" value="ECO:0007669"/>
    <property type="project" value="UniProtKB-UniRule"/>
</dbReference>
<keyword evidence="9 11" id="KW-0030">Aminoacyl-tRNA synthetase</keyword>
<comment type="catalytic activity">
    <reaction evidence="10 11">
        <text>tRNA(Gly) + glycine + ATP = glycyl-tRNA(Gly) + AMP + diphosphate</text>
        <dbReference type="Rhea" id="RHEA:16013"/>
        <dbReference type="Rhea" id="RHEA-COMP:9664"/>
        <dbReference type="Rhea" id="RHEA-COMP:9683"/>
        <dbReference type="ChEBI" id="CHEBI:30616"/>
        <dbReference type="ChEBI" id="CHEBI:33019"/>
        <dbReference type="ChEBI" id="CHEBI:57305"/>
        <dbReference type="ChEBI" id="CHEBI:78442"/>
        <dbReference type="ChEBI" id="CHEBI:78522"/>
        <dbReference type="ChEBI" id="CHEBI:456215"/>
        <dbReference type="EC" id="6.1.1.14"/>
    </reaction>
</comment>
<evidence type="ECO:0000256" key="9">
    <source>
        <dbReference type="ARBA" id="ARBA00023146"/>
    </source>
</evidence>
<proteinExistence type="inferred from homology"/>
<comment type="subunit">
    <text evidence="3 11">Tetramer of two alpha and two beta subunits.</text>
</comment>
<accession>A0A1I4VLE1</accession>
<evidence type="ECO:0000256" key="6">
    <source>
        <dbReference type="ARBA" id="ARBA00022741"/>
    </source>
</evidence>
<dbReference type="STRING" id="578942.SAMN05216289_102211"/>
<keyword evidence="7 11" id="KW-0067">ATP-binding</keyword>
<organism evidence="13 14">
    <name type="scientific">Dokdonella immobilis</name>
    <dbReference type="NCBI Taxonomy" id="578942"/>
    <lineage>
        <taxon>Bacteria</taxon>
        <taxon>Pseudomonadati</taxon>
        <taxon>Pseudomonadota</taxon>
        <taxon>Gammaproteobacteria</taxon>
        <taxon>Lysobacterales</taxon>
        <taxon>Rhodanobacteraceae</taxon>
        <taxon>Dokdonella</taxon>
    </lineage>
</organism>
<comment type="similarity">
    <text evidence="2 11">Belongs to the class-II aminoacyl-tRNA synthetase family.</text>
</comment>
<dbReference type="GO" id="GO:0004820">
    <property type="term" value="F:glycine-tRNA ligase activity"/>
    <property type="evidence" value="ECO:0007669"/>
    <property type="project" value="UniProtKB-UniRule"/>
</dbReference>